<dbReference type="SMART" id="SM00020">
    <property type="entry name" value="Tryp_SPc"/>
    <property type="match status" value="1"/>
</dbReference>
<dbReference type="PANTHER" id="PTHR24260">
    <property type="match status" value="1"/>
</dbReference>
<reference evidence="9" key="1">
    <citation type="submission" date="2013-07" db="EMBL/GenBank/DDBJ databases">
        <authorList>
            <person name="Geib S."/>
        </authorList>
    </citation>
    <scope>NUCLEOTIDE SEQUENCE</scope>
</reference>
<proteinExistence type="evidence at transcript level"/>
<accession>W8C1Q0</accession>
<feature type="signal peptide" evidence="7">
    <location>
        <begin position="1"/>
        <end position="23"/>
    </location>
</feature>
<keyword evidence="4" id="KW-1015">Disulfide bond</keyword>
<dbReference type="PROSITE" id="PS50240">
    <property type="entry name" value="TRYPSIN_DOM"/>
    <property type="match status" value="1"/>
</dbReference>
<dbReference type="InterPro" id="IPR043504">
    <property type="entry name" value="Peptidase_S1_PA_chymotrypsin"/>
</dbReference>
<sequence>MTVVRTQITLCLIVICGLQSGRAGVLPRPAIRACEEIDAGLRENFIPHVAEGTPVALGKFPYMAIIGHRIDNNNLTFPCSGALIDKRFVVAAGHCLKNGMPVIVRLGVTNLDNEEQRNGMIEKRIKAIHLHPEYTTASAYNDIGLVELDSEVSYSSSIYPVCLHTAASVPLNNTELYATRWGVSGQKIVGEARARIVPLPLCRDAYSNFVTRRLADGIRTSQLCAHDVNAVADDCNVASGPMILVANERSNKYRLIGIDSFGARCNSQIPNVLTRVSEYLDFIESLIWPH</sequence>
<dbReference type="FunFam" id="2.40.10.10:FF:000028">
    <property type="entry name" value="Serine protease easter"/>
    <property type="match status" value="1"/>
</dbReference>
<dbReference type="SUPFAM" id="SSF50494">
    <property type="entry name" value="Trypsin-like serine proteases"/>
    <property type="match status" value="1"/>
</dbReference>
<evidence type="ECO:0000256" key="1">
    <source>
        <dbReference type="ARBA" id="ARBA00022729"/>
    </source>
</evidence>
<dbReference type="GO" id="GO:0006508">
    <property type="term" value="P:proteolysis"/>
    <property type="evidence" value="ECO:0007669"/>
    <property type="project" value="UniProtKB-KW"/>
</dbReference>
<gene>
    <name evidence="9" type="primary">PSH</name>
</gene>
<keyword evidence="2" id="KW-0106">Calcium</keyword>
<evidence type="ECO:0000256" key="5">
    <source>
        <dbReference type="ARBA" id="ARBA00023180"/>
    </source>
</evidence>
<dbReference type="OrthoDB" id="6380398at2759"/>
<dbReference type="PANTHER" id="PTHR24260:SF135">
    <property type="entry name" value="CLIP DOMAIN-CONTAINING SERINE PROTEASE-RELATED"/>
    <property type="match status" value="1"/>
</dbReference>
<name>W8C1Q0_CERCA</name>
<organism evidence="9">
    <name type="scientific">Ceratitis capitata</name>
    <name type="common">Mediterranean fruit fly</name>
    <name type="synonym">Tephritis capitata</name>
    <dbReference type="NCBI Taxonomy" id="7213"/>
    <lineage>
        <taxon>Eukaryota</taxon>
        <taxon>Metazoa</taxon>
        <taxon>Ecdysozoa</taxon>
        <taxon>Arthropoda</taxon>
        <taxon>Hexapoda</taxon>
        <taxon>Insecta</taxon>
        <taxon>Pterygota</taxon>
        <taxon>Neoptera</taxon>
        <taxon>Endopterygota</taxon>
        <taxon>Diptera</taxon>
        <taxon>Brachycera</taxon>
        <taxon>Muscomorpha</taxon>
        <taxon>Tephritoidea</taxon>
        <taxon>Tephritidae</taxon>
        <taxon>Ceratitis</taxon>
        <taxon>Ceratitis</taxon>
    </lineage>
</organism>
<dbReference type="AlphaFoldDB" id="W8C1Q0"/>
<evidence type="ECO:0000256" key="7">
    <source>
        <dbReference type="SAM" id="SignalP"/>
    </source>
</evidence>
<dbReference type="InterPro" id="IPR051333">
    <property type="entry name" value="CLIP_Serine_Protease"/>
</dbReference>
<dbReference type="Pfam" id="PF00089">
    <property type="entry name" value="Trypsin"/>
    <property type="match status" value="1"/>
</dbReference>
<dbReference type="EMBL" id="GAMC01006919">
    <property type="protein sequence ID" value="JAB99636.1"/>
    <property type="molecule type" value="mRNA"/>
</dbReference>
<evidence type="ECO:0000259" key="8">
    <source>
        <dbReference type="PROSITE" id="PS50240"/>
    </source>
</evidence>
<dbReference type="InterPro" id="IPR001254">
    <property type="entry name" value="Trypsin_dom"/>
</dbReference>
<keyword evidence="9" id="KW-0378">Hydrolase</keyword>
<dbReference type="Gene3D" id="2.40.10.10">
    <property type="entry name" value="Trypsin-like serine proteases"/>
    <property type="match status" value="1"/>
</dbReference>
<keyword evidence="9" id="KW-0645">Protease</keyword>
<feature type="chain" id="PRO_5007737174" evidence="7">
    <location>
        <begin position="24"/>
        <end position="290"/>
    </location>
</feature>
<dbReference type="CDD" id="cd00190">
    <property type="entry name" value="Tryp_SPc"/>
    <property type="match status" value="1"/>
</dbReference>
<keyword evidence="5" id="KW-0325">Glycoprotein</keyword>
<dbReference type="GO" id="GO:0004252">
    <property type="term" value="F:serine-type endopeptidase activity"/>
    <property type="evidence" value="ECO:0007669"/>
    <property type="project" value="InterPro"/>
</dbReference>
<feature type="domain" description="Peptidase S1" evidence="8">
    <location>
        <begin position="49"/>
        <end position="288"/>
    </location>
</feature>
<keyword evidence="1 7" id="KW-0732">Signal</keyword>
<keyword evidence="3" id="KW-0865">Zymogen</keyword>
<dbReference type="InterPro" id="IPR009003">
    <property type="entry name" value="Peptidase_S1_PA"/>
</dbReference>
<evidence type="ECO:0000256" key="2">
    <source>
        <dbReference type="ARBA" id="ARBA00022837"/>
    </source>
</evidence>
<evidence type="ECO:0000256" key="3">
    <source>
        <dbReference type="ARBA" id="ARBA00023145"/>
    </source>
</evidence>
<dbReference type="EMBL" id="GAMC01006918">
    <property type="protein sequence ID" value="JAB99637.1"/>
    <property type="molecule type" value="mRNA"/>
</dbReference>
<reference evidence="9" key="2">
    <citation type="journal article" date="2014" name="BMC Genomics">
        <title>A genomic perspective to assessing quality of mass-reared SIT flies used in Mediterranean fruit fly (Ceratitis capitata) eradication in California.</title>
        <authorList>
            <person name="Calla B."/>
            <person name="Hall B."/>
            <person name="Hou S."/>
            <person name="Geib S.M."/>
        </authorList>
    </citation>
    <scope>NUCLEOTIDE SEQUENCE</scope>
</reference>
<evidence type="ECO:0000313" key="9">
    <source>
        <dbReference type="EMBL" id="JAB99636.1"/>
    </source>
</evidence>
<protein>
    <submittedName>
        <fullName evidence="9">Serine protease persephone</fullName>
    </submittedName>
</protein>
<evidence type="ECO:0000256" key="4">
    <source>
        <dbReference type="ARBA" id="ARBA00023157"/>
    </source>
</evidence>
<evidence type="ECO:0000256" key="6">
    <source>
        <dbReference type="ARBA" id="ARBA00024195"/>
    </source>
</evidence>
<comment type="similarity">
    <text evidence="6">Belongs to the peptidase S1 family. CLIP subfamily.</text>
</comment>